<comment type="caution">
    <text evidence="2">The sequence shown here is derived from an EMBL/GenBank/DDBJ whole genome shotgun (WGS) entry which is preliminary data.</text>
</comment>
<proteinExistence type="predicted"/>
<protein>
    <submittedName>
        <fullName evidence="2">Uncharacterized protein</fullName>
    </submittedName>
</protein>
<reference evidence="1 3" key="2">
    <citation type="submission" date="2018-07" db="EMBL/GenBank/DDBJ databases">
        <title>The Genome Sequence of Enterococcus sp. DIV0659b.</title>
        <authorList>
            <consortium name="The Broad Institute Genomics Platform"/>
            <consortium name="The Broad Institute Genomic Center for Infectious Diseases"/>
            <person name="Earl A."/>
            <person name="Manson A."/>
            <person name="Schwartman J."/>
            <person name="Gilmore M."/>
            <person name="Abouelleil A."/>
            <person name="Cao P."/>
            <person name="Chapman S."/>
            <person name="Cusick C."/>
            <person name="Shea T."/>
            <person name="Young S."/>
            <person name="Neafsey D."/>
            <person name="Nusbaum C."/>
            <person name="Birren B."/>
        </authorList>
    </citation>
    <scope>NUCLEOTIDE SEQUENCE [LARGE SCALE GENOMIC DNA]</scope>
    <source>
        <strain evidence="1 3">4G2_DIV0659</strain>
    </source>
</reference>
<dbReference type="PROSITE" id="PS51257">
    <property type="entry name" value="PROKAR_LIPOPROTEIN"/>
    <property type="match status" value="1"/>
</dbReference>
<dbReference type="AlphaFoldDB" id="A0A242CCZ8"/>
<dbReference type="RefSeq" id="WP_086331221.1">
    <property type="nucleotide sequence ID" value="NZ_NGLE02000001.1"/>
</dbReference>
<keyword evidence="3" id="KW-1185">Reference proteome</keyword>
<evidence type="ECO:0000313" key="3">
    <source>
        <dbReference type="Proteomes" id="UP000195139"/>
    </source>
</evidence>
<evidence type="ECO:0000313" key="2">
    <source>
        <dbReference type="EMBL" id="OTO08081.1"/>
    </source>
</evidence>
<dbReference type="EMBL" id="NGLE01000003">
    <property type="protein sequence ID" value="OTO08081.1"/>
    <property type="molecule type" value="Genomic_DNA"/>
</dbReference>
<organism evidence="2">
    <name type="scientific">Candidatus Enterococcus mansonii</name>
    <dbReference type="NCBI Taxonomy" id="1834181"/>
    <lineage>
        <taxon>Bacteria</taxon>
        <taxon>Bacillati</taxon>
        <taxon>Bacillota</taxon>
        <taxon>Bacilli</taxon>
        <taxon>Lactobacillales</taxon>
        <taxon>Enterococcaceae</taxon>
        <taxon>Enterococcus</taxon>
    </lineage>
</organism>
<sequence length="254" mass="29285">MGKKSLLLTTVLVVLLLSGCSSQKEERMLSGVEQTFVYEKTREKPFGELEYMNISEKEALELMKDKFDVAVPDVFDTYKKLGSEQMESEKMPLVSTNYSVYSQGDELYFYGEKAYGEKADPLLYDTIEFKYNFDRVKKKVVLTNMWISIYNLPMEDGGYRGKNLQQTLELLGSYLQIDDEENFSNFEKVANVPMKNRKNKTIPFFDNRQTAEQEKGLRRAVLVKYGEDGSLVKIMAGFQDLQLVAEEEETSKSE</sequence>
<reference evidence="2" key="1">
    <citation type="submission" date="2017-05" db="EMBL/GenBank/DDBJ databases">
        <title>The Genome Sequence of Enterococcus sp. 4G2_DIV0659.</title>
        <authorList>
            <consortium name="The Broad Institute Genomics Platform"/>
            <consortium name="The Broad Institute Genomic Center for Infectious Diseases"/>
            <person name="Earl A."/>
            <person name="Manson A."/>
            <person name="Schwartman J."/>
            <person name="Gilmore M."/>
            <person name="Abouelleil A."/>
            <person name="Cao P."/>
            <person name="Chapman S."/>
            <person name="Cusick C."/>
            <person name="Shea T."/>
            <person name="Young S."/>
            <person name="Neafsey D."/>
            <person name="Nusbaum C."/>
            <person name="Birren B."/>
        </authorList>
    </citation>
    <scope>NUCLEOTIDE SEQUENCE [LARGE SCALE GENOMIC DNA]</scope>
    <source>
        <strain evidence="2">4G2_DIV0659</strain>
    </source>
</reference>
<gene>
    <name evidence="1" type="ORF">A5880_001083</name>
    <name evidence="2" type="ORF">A5880_002351</name>
</gene>
<dbReference type="OrthoDB" id="2183299at2"/>
<dbReference type="Proteomes" id="UP000195139">
    <property type="component" value="Unassembled WGS sequence"/>
</dbReference>
<dbReference type="EMBL" id="NGLE02000001">
    <property type="protein sequence ID" value="MEI5993536.1"/>
    <property type="molecule type" value="Genomic_DNA"/>
</dbReference>
<dbReference type="STRING" id="1834181.A5880_002351"/>
<evidence type="ECO:0000313" key="1">
    <source>
        <dbReference type="EMBL" id="MEI5993536.1"/>
    </source>
</evidence>
<name>A0A242CCZ8_9ENTE</name>
<accession>A0A242CCZ8</accession>